<proteinExistence type="predicted"/>
<evidence type="ECO:0000313" key="2">
    <source>
        <dbReference type="EMBL" id="CAL4096058.1"/>
    </source>
</evidence>
<dbReference type="SUPFAM" id="SSF158457">
    <property type="entry name" value="Orange domain-like"/>
    <property type="match status" value="1"/>
</dbReference>
<dbReference type="AlphaFoldDB" id="A0AAV2QUZ7"/>
<dbReference type="GO" id="GO:0006355">
    <property type="term" value="P:regulation of DNA-templated transcription"/>
    <property type="evidence" value="ECO:0007669"/>
    <property type="project" value="InterPro"/>
</dbReference>
<sequence>PTHERPHQRFMDGYNKAAQEVARFLQEQPKISPRVSTSILSHLGNTTSANVSANPNFSEAMPHLINHHVMPFTSVSPSYSSSCHSPAVESSVLYTPPASPATVVSQTVDLSAPSTVWRPW</sequence>
<dbReference type="Proteomes" id="UP001497623">
    <property type="component" value="Unassembled WGS sequence"/>
</dbReference>
<accession>A0AAV2QUZ7</accession>
<reference evidence="2 3" key="1">
    <citation type="submission" date="2024-05" db="EMBL/GenBank/DDBJ databases">
        <authorList>
            <person name="Wallberg A."/>
        </authorList>
    </citation>
    <scope>NUCLEOTIDE SEQUENCE [LARGE SCALE GENOMIC DNA]</scope>
</reference>
<organism evidence="2 3">
    <name type="scientific">Meganyctiphanes norvegica</name>
    <name type="common">Northern krill</name>
    <name type="synonym">Thysanopoda norvegica</name>
    <dbReference type="NCBI Taxonomy" id="48144"/>
    <lineage>
        <taxon>Eukaryota</taxon>
        <taxon>Metazoa</taxon>
        <taxon>Ecdysozoa</taxon>
        <taxon>Arthropoda</taxon>
        <taxon>Crustacea</taxon>
        <taxon>Multicrustacea</taxon>
        <taxon>Malacostraca</taxon>
        <taxon>Eumalacostraca</taxon>
        <taxon>Eucarida</taxon>
        <taxon>Euphausiacea</taxon>
        <taxon>Euphausiidae</taxon>
        <taxon>Meganyctiphanes</taxon>
    </lineage>
</organism>
<dbReference type="GO" id="GO:0003677">
    <property type="term" value="F:DNA binding"/>
    <property type="evidence" value="ECO:0007669"/>
    <property type="project" value="InterPro"/>
</dbReference>
<evidence type="ECO:0000313" key="3">
    <source>
        <dbReference type="Proteomes" id="UP001497623"/>
    </source>
</evidence>
<protein>
    <recommendedName>
        <fullName evidence="1">Orange domain-containing protein</fullName>
    </recommendedName>
</protein>
<dbReference type="SMART" id="SM00511">
    <property type="entry name" value="ORANGE"/>
    <property type="match status" value="1"/>
</dbReference>
<comment type="caution">
    <text evidence="2">The sequence shown here is derived from an EMBL/GenBank/DDBJ whole genome shotgun (WGS) entry which is preliminary data.</text>
</comment>
<dbReference type="InterPro" id="IPR003650">
    <property type="entry name" value="Orange_dom"/>
</dbReference>
<dbReference type="PROSITE" id="PS51054">
    <property type="entry name" value="ORANGE"/>
    <property type="match status" value="1"/>
</dbReference>
<feature type="non-terminal residue" evidence="2">
    <location>
        <position position="1"/>
    </location>
</feature>
<gene>
    <name evidence="2" type="ORF">MNOR_LOCUS15559</name>
</gene>
<keyword evidence="3" id="KW-1185">Reference proteome</keyword>
<evidence type="ECO:0000259" key="1">
    <source>
        <dbReference type="PROSITE" id="PS51054"/>
    </source>
</evidence>
<name>A0AAV2QUZ7_MEGNR</name>
<dbReference type="EMBL" id="CAXKWB010009780">
    <property type="protein sequence ID" value="CAL4096058.1"/>
    <property type="molecule type" value="Genomic_DNA"/>
</dbReference>
<feature type="domain" description="Orange" evidence="1">
    <location>
        <begin position="10"/>
        <end position="43"/>
    </location>
</feature>
<dbReference type="Pfam" id="PF07527">
    <property type="entry name" value="Hairy_orange"/>
    <property type="match status" value="1"/>
</dbReference>